<dbReference type="Proteomes" id="UP001168877">
    <property type="component" value="Unassembled WGS sequence"/>
</dbReference>
<sequence>MSHTHAQVTISITTMSHAQVAIFITTLSQVKEEQLRSIQGGRHDVRRKVATTSPAKITASSKEKRGLHDVRPSPAKSAPATTDGNDVALRSPPRSPPTSEPTASDLPLKRRRFGVATTFAAH</sequence>
<proteinExistence type="predicted"/>
<reference evidence="2" key="1">
    <citation type="journal article" date="2022" name="Plant J.">
        <title>Strategies of tolerance reflected in two North American maple genomes.</title>
        <authorList>
            <person name="McEvoy S.L."/>
            <person name="Sezen U.U."/>
            <person name="Trouern-Trend A."/>
            <person name="McMahon S.M."/>
            <person name="Schaberg P.G."/>
            <person name="Yang J."/>
            <person name="Wegrzyn J.L."/>
            <person name="Swenson N.G."/>
        </authorList>
    </citation>
    <scope>NUCLEOTIDE SEQUENCE</scope>
    <source>
        <strain evidence="2">NS2018</strain>
    </source>
</reference>
<dbReference type="AlphaFoldDB" id="A0AA39W2S7"/>
<organism evidence="2 3">
    <name type="scientific">Acer saccharum</name>
    <name type="common">Sugar maple</name>
    <dbReference type="NCBI Taxonomy" id="4024"/>
    <lineage>
        <taxon>Eukaryota</taxon>
        <taxon>Viridiplantae</taxon>
        <taxon>Streptophyta</taxon>
        <taxon>Embryophyta</taxon>
        <taxon>Tracheophyta</taxon>
        <taxon>Spermatophyta</taxon>
        <taxon>Magnoliopsida</taxon>
        <taxon>eudicotyledons</taxon>
        <taxon>Gunneridae</taxon>
        <taxon>Pentapetalae</taxon>
        <taxon>rosids</taxon>
        <taxon>malvids</taxon>
        <taxon>Sapindales</taxon>
        <taxon>Sapindaceae</taxon>
        <taxon>Hippocastanoideae</taxon>
        <taxon>Acereae</taxon>
        <taxon>Acer</taxon>
    </lineage>
</organism>
<comment type="caution">
    <text evidence="2">The sequence shown here is derived from an EMBL/GenBank/DDBJ whole genome shotgun (WGS) entry which is preliminary data.</text>
</comment>
<evidence type="ECO:0000313" key="3">
    <source>
        <dbReference type="Proteomes" id="UP001168877"/>
    </source>
</evidence>
<name>A0AA39W2S7_ACESA</name>
<feature type="compositionally biased region" description="Polar residues" evidence="1">
    <location>
        <begin position="50"/>
        <end position="60"/>
    </location>
</feature>
<keyword evidence="3" id="KW-1185">Reference proteome</keyword>
<accession>A0AA39W2S7</accession>
<evidence type="ECO:0000256" key="1">
    <source>
        <dbReference type="SAM" id="MobiDB-lite"/>
    </source>
</evidence>
<feature type="region of interest" description="Disordered" evidence="1">
    <location>
        <begin position="36"/>
        <end position="111"/>
    </location>
</feature>
<evidence type="ECO:0000313" key="2">
    <source>
        <dbReference type="EMBL" id="KAK0602067.1"/>
    </source>
</evidence>
<reference evidence="2" key="2">
    <citation type="submission" date="2023-06" db="EMBL/GenBank/DDBJ databases">
        <authorList>
            <person name="Swenson N.G."/>
            <person name="Wegrzyn J.L."/>
            <person name="Mcevoy S.L."/>
        </authorList>
    </citation>
    <scope>NUCLEOTIDE SEQUENCE</scope>
    <source>
        <strain evidence="2">NS2018</strain>
        <tissue evidence="2">Leaf</tissue>
    </source>
</reference>
<dbReference type="EMBL" id="JAUESC010000003">
    <property type="protein sequence ID" value="KAK0602067.1"/>
    <property type="molecule type" value="Genomic_DNA"/>
</dbReference>
<protein>
    <submittedName>
        <fullName evidence="2">Uncharacterized protein</fullName>
    </submittedName>
</protein>
<gene>
    <name evidence="2" type="ORF">LWI29_030032</name>
</gene>
<feature type="compositionally biased region" description="Basic and acidic residues" evidence="1">
    <location>
        <begin position="61"/>
        <end position="71"/>
    </location>
</feature>